<dbReference type="AlphaFoldDB" id="A0AAE1WGM4"/>
<dbReference type="Gene3D" id="3.40.50.300">
    <property type="entry name" value="P-loop containing nucleotide triphosphate hydrolases"/>
    <property type="match status" value="1"/>
</dbReference>
<dbReference type="SMART" id="SM00382">
    <property type="entry name" value="AAA"/>
    <property type="match status" value="1"/>
</dbReference>
<evidence type="ECO:0000313" key="7">
    <source>
        <dbReference type="EMBL" id="KAK4392877.1"/>
    </source>
</evidence>
<dbReference type="InterPro" id="IPR003959">
    <property type="entry name" value="ATPase_AAA_core"/>
</dbReference>
<dbReference type="InterPro" id="IPR003960">
    <property type="entry name" value="ATPase_AAA_CS"/>
</dbReference>
<dbReference type="GO" id="GO:0016887">
    <property type="term" value="F:ATP hydrolysis activity"/>
    <property type="evidence" value="ECO:0007669"/>
    <property type="project" value="InterPro"/>
</dbReference>
<reference evidence="7" key="1">
    <citation type="submission" date="2020-06" db="EMBL/GenBank/DDBJ databases">
        <authorList>
            <person name="Li T."/>
            <person name="Hu X."/>
            <person name="Zhang T."/>
            <person name="Song X."/>
            <person name="Zhang H."/>
            <person name="Dai N."/>
            <person name="Sheng W."/>
            <person name="Hou X."/>
            <person name="Wei L."/>
        </authorList>
    </citation>
    <scope>NUCLEOTIDE SEQUENCE</scope>
    <source>
        <strain evidence="7">K16</strain>
        <tissue evidence="7">Leaf</tissue>
    </source>
</reference>
<dbReference type="GO" id="GO:0005741">
    <property type="term" value="C:mitochondrial outer membrane"/>
    <property type="evidence" value="ECO:0007669"/>
    <property type="project" value="UniProtKB-SubCell"/>
</dbReference>
<evidence type="ECO:0000256" key="5">
    <source>
        <dbReference type="ARBA" id="ARBA00023128"/>
    </source>
</evidence>
<dbReference type="Gene3D" id="1.10.8.60">
    <property type="match status" value="1"/>
</dbReference>
<feature type="domain" description="AAA+ ATPase" evidence="6">
    <location>
        <begin position="757"/>
        <end position="894"/>
    </location>
</feature>
<dbReference type="PANTHER" id="PTHR45644">
    <property type="entry name" value="AAA ATPASE, PUTATIVE (AFU_ORTHOLOGUE AFUA_2G12920)-RELATED-RELATED"/>
    <property type="match status" value="1"/>
</dbReference>
<evidence type="ECO:0000256" key="2">
    <source>
        <dbReference type="ARBA" id="ARBA00022741"/>
    </source>
</evidence>
<dbReference type="SUPFAM" id="SSF52540">
    <property type="entry name" value="P-loop containing nucleoside triphosphate hydrolases"/>
    <property type="match status" value="1"/>
</dbReference>
<keyword evidence="4" id="KW-0067">ATP-binding</keyword>
<dbReference type="Pfam" id="PF17862">
    <property type="entry name" value="AAA_lid_3"/>
    <property type="match status" value="1"/>
</dbReference>
<protein>
    <submittedName>
        <fullName evidence="7">Spastin</fullName>
    </submittedName>
</protein>
<dbReference type="InterPro" id="IPR041569">
    <property type="entry name" value="AAA_lid_3"/>
</dbReference>
<evidence type="ECO:0000256" key="3">
    <source>
        <dbReference type="ARBA" id="ARBA00022787"/>
    </source>
</evidence>
<keyword evidence="3" id="KW-0472">Membrane</keyword>
<evidence type="ECO:0000259" key="6">
    <source>
        <dbReference type="SMART" id="SM00382"/>
    </source>
</evidence>
<dbReference type="Pfam" id="PF00004">
    <property type="entry name" value="AAA"/>
    <property type="match status" value="1"/>
</dbReference>
<organism evidence="7 8">
    <name type="scientific">Sesamum angolense</name>
    <dbReference type="NCBI Taxonomy" id="2727404"/>
    <lineage>
        <taxon>Eukaryota</taxon>
        <taxon>Viridiplantae</taxon>
        <taxon>Streptophyta</taxon>
        <taxon>Embryophyta</taxon>
        <taxon>Tracheophyta</taxon>
        <taxon>Spermatophyta</taxon>
        <taxon>Magnoliopsida</taxon>
        <taxon>eudicotyledons</taxon>
        <taxon>Gunneridae</taxon>
        <taxon>Pentapetalae</taxon>
        <taxon>asterids</taxon>
        <taxon>lamiids</taxon>
        <taxon>Lamiales</taxon>
        <taxon>Pedaliaceae</taxon>
        <taxon>Sesamum</taxon>
    </lineage>
</organism>
<proteinExistence type="predicted"/>
<comment type="caution">
    <text evidence="7">The sequence shown here is derived from an EMBL/GenBank/DDBJ whole genome shotgun (WGS) entry which is preliminary data.</text>
</comment>
<dbReference type="Pfam" id="PF24933">
    <property type="entry name" value="DUF7751"/>
    <property type="match status" value="1"/>
</dbReference>
<accession>A0AAE1WGM4</accession>
<sequence length="1016" mass="114481">MGFNQQLRRSFKDGVFCPSSAIDEECEDQVKPLISVHFKVRASMVADLRMERAASWYYLYGQGGSQRKAIFEEKVKVLVQNGMPLGITYVCQMLRTMYLPVCLKEVGTSSLSTLLSSVYGYKVLYGSDFKANNFYCFVNNGTGNQLINVPSPANSPFIFTSSPAIRPVTAHILRPRATPGPLGPELQQRITSQNQANQQRPRLQQLQQLALLPQQHQQPVQQVQQQVAQDENLKTLKTGVSSEEEAIDVGLGVNTVKGPVEIEISFDNFPYYLSDRTKHYLIASYFIHMKHKVQTNKRKLQHVRHRVILTGPAGSEIYQETLAMALAQHYGVKLLVLDCQRNLSALSGFGQPMSDDVLKFHLHPALLKHLRSPKNQSRSMNMPSFPKATSESSVSQTALHPLYEKSQNQTVEIGNRVIFTGLKYGSVSTNIASRGPSFGNRGRVLAVVNHNSKAIGVRFDVPIPEGNDLGGLCEARHGFFCDGNEICLDVDQVKPSFTPFKGFCAESRLIVFMKHAENCLTQNLEAYQGINSLFNKLPDNVFVIGSHIQRDCIGQKENSIGRKENEQKHPDPSKLLLNIFPDKISIEMPEDQKLFEELKRKLNRDAELLKVRENIARLHHVLVQHELECKDIETLHVTDQKLTDENAEMVVKWALGHDLMAHPQNYSNLKLVISKESILYGLENLRAVQARKNSPKDIATDNDFEKRILEDVILHNQIGVKFDDIGALDKIKDAMKEVVILPLQRPELFCKGQLRKPCRGILLFGPPGTGKTMLAKAVAAEAGANLLNISTASITSKWYGDSEKFVKAIFSLASKLAPSLVFIDEVDSLLGKRRELEHEITRKVKNEFMLNWDGLHTKEMERVFVLAATNRPFDLDEAVLRRMPRRFMVHLPDFPNRSKILKVILGKEDLSRDVDFNAIAHMTDGFSGSDLKNLCRAAAYRPVREILETDKQKSPQGAEKRHGEIRPLKMEDFKHACDQIRASVSNESRSLGETLRWNKMYGEGGSNKNATLSYYI</sequence>
<dbReference type="InterPro" id="IPR027417">
    <property type="entry name" value="P-loop_NTPase"/>
</dbReference>
<keyword evidence="8" id="KW-1185">Reference proteome</keyword>
<evidence type="ECO:0000256" key="4">
    <source>
        <dbReference type="ARBA" id="ARBA00022840"/>
    </source>
</evidence>
<dbReference type="InterPro" id="IPR056653">
    <property type="entry name" value="DUF7751"/>
</dbReference>
<dbReference type="GO" id="GO:0005524">
    <property type="term" value="F:ATP binding"/>
    <property type="evidence" value="ECO:0007669"/>
    <property type="project" value="UniProtKB-KW"/>
</dbReference>
<comment type="subcellular location">
    <subcellularLocation>
        <location evidence="1">Mitochondrion outer membrane</location>
        <topology evidence="1">Single-pass membrane protein</topology>
    </subcellularLocation>
</comment>
<dbReference type="FunFam" id="3.40.50.300:FF:000416">
    <property type="entry name" value="p-loop nucleoside triphosphate hydrolase superfamily protein"/>
    <property type="match status" value="1"/>
</dbReference>
<keyword evidence="3" id="KW-1000">Mitochondrion outer membrane</keyword>
<dbReference type="Proteomes" id="UP001289374">
    <property type="component" value="Unassembled WGS sequence"/>
</dbReference>
<dbReference type="InterPro" id="IPR051701">
    <property type="entry name" value="Mito_OM_Translocase_MSP1"/>
</dbReference>
<dbReference type="PANTHER" id="PTHR45644:SF39">
    <property type="entry name" value="AAA-TYPE ATPASE FAMILY PROTEIN-RELATED"/>
    <property type="match status" value="1"/>
</dbReference>
<dbReference type="EMBL" id="JACGWL010000010">
    <property type="protein sequence ID" value="KAK4392877.1"/>
    <property type="molecule type" value="Genomic_DNA"/>
</dbReference>
<reference evidence="7" key="2">
    <citation type="journal article" date="2024" name="Plant">
        <title>Genomic evolution and insights into agronomic trait innovations of Sesamum species.</title>
        <authorList>
            <person name="Miao H."/>
            <person name="Wang L."/>
            <person name="Qu L."/>
            <person name="Liu H."/>
            <person name="Sun Y."/>
            <person name="Le M."/>
            <person name="Wang Q."/>
            <person name="Wei S."/>
            <person name="Zheng Y."/>
            <person name="Lin W."/>
            <person name="Duan Y."/>
            <person name="Cao H."/>
            <person name="Xiong S."/>
            <person name="Wang X."/>
            <person name="Wei L."/>
            <person name="Li C."/>
            <person name="Ma Q."/>
            <person name="Ju M."/>
            <person name="Zhao R."/>
            <person name="Li G."/>
            <person name="Mu C."/>
            <person name="Tian Q."/>
            <person name="Mei H."/>
            <person name="Zhang T."/>
            <person name="Gao T."/>
            <person name="Zhang H."/>
        </authorList>
    </citation>
    <scope>NUCLEOTIDE SEQUENCE</scope>
    <source>
        <strain evidence="7">K16</strain>
    </source>
</reference>
<name>A0AAE1WGM4_9LAMI</name>
<dbReference type="PROSITE" id="PS00674">
    <property type="entry name" value="AAA"/>
    <property type="match status" value="1"/>
</dbReference>
<evidence type="ECO:0000313" key="8">
    <source>
        <dbReference type="Proteomes" id="UP001289374"/>
    </source>
</evidence>
<gene>
    <name evidence="7" type="ORF">Sango_1758500</name>
</gene>
<evidence type="ECO:0000256" key="1">
    <source>
        <dbReference type="ARBA" id="ARBA00004572"/>
    </source>
</evidence>
<dbReference type="InterPro" id="IPR003593">
    <property type="entry name" value="AAA+_ATPase"/>
</dbReference>
<keyword evidence="2" id="KW-0547">Nucleotide-binding</keyword>
<keyword evidence="5" id="KW-0496">Mitochondrion</keyword>